<dbReference type="RefSeq" id="WP_136122783.1">
    <property type="nucleotide sequence ID" value="NZ_QXNI01000002.1"/>
</dbReference>
<evidence type="ECO:0000313" key="2">
    <source>
        <dbReference type="Proteomes" id="UP000306758"/>
    </source>
</evidence>
<protein>
    <submittedName>
        <fullName evidence="1">Uncharacterized protein</fullName>
    </submittedName>
</protein>
<accession>A0A4S2Q408</accession>
<dbReference type="EMBL" id="QXNI01000002">
    <property type="protein sequence ID" value="THA11300.1"/>
    <property type="molecule type" value="Genomic_DNA"/>
</dbReference>
<evidence type="ECO:0000313" key="1">
    <source>
        <dbReference type="EMBL" id="THA11300.1"/>
    </source>
</evidence>
<dbReference type="AlphaFoldDB" id="A0A4S2Q408"/>
<comment type="caution">
    <text evidence="1">The sequence shown here is derived from an EMBL/GenBank/DDBJ whole genome shotgun (WGS) entry which is preliminary data.</text>
</comment>
<name>A0A4S2Q408_9PAST</name>
<organism evidence="1 2">
    <name type="scientific">Rodentibacter pneumotropicus</name>
    <dbReference type="NCBI Taxonomy" id="758"/>
    <lineage>
        <taxon>Bacteria</taxon>
        <taxon>Pseudomonadati</taxon>
        <taxon>Pseudomonadota</taxon>
        <taxon>Gammaproteobacteria</taxon>
        <taxon>Pasteurellales</taxon>
        <taxon>Pasteurellaceae</taxon>
        <taxon>Rodentibacter</taxon>
    </lineage>
</organism>
<proteinExistence type="predicted"/>
<reference evidence="1 2" key="1">
    <citation type="journal article" date="2019" name="Vet. Microbiol.">
        <title>Development of multi locus sequence typing (MLST) of Rodentibacter pneumotropicus.</title>
        <authorList>
            <person name="Adhikary S."/>
            <person name="Bisgaard M."/>
            <person name="Boot R."/>
            <person name="Benga L."/>
            <person name="Nicklas W."/>
            <person name="Christensen H."/>
        </authorList>
    </citation>
    <scope>NUCLEOTIDE SEQUENCE [LARGE SCALE GENOMIC DNA]</scope>
    <source>
        <strain evidence="1 2">Ac84</strain>
    </source>
</reference>
<sequence>METITISKSEYDNLIRQSKRMKFIEHYCPTLAQDIDTGEYSVTVHENGIIDTLRYRKGIECIDEAIEDIQKMQKAFWIGEDSEIFAGRTIEEILIELFSEKEREEILKEGCYEPVDLSLEMTVTDDETGIKKVATISELIKETVVFPQPITTAYN</sequence>
<dbReference type="Proteomes" id="UP000306758">
    <property type="component" value="Unassembled WGS sequence"/>
</dbReference>
<gene>
    <name evidence="1" type="ORF">D3M78_00350</name>
</gene>